<dbReference type="InterPro" id="IPR012349">
    <property type="entry name" value="Split_barrel_FMN-bd"/>
</dbReference>
<keyword evidence="2" id="KW-1185">Reference proteome</keyword>
<dbReference type="RefSeq" id="WP_139128701.1">
    <property type="nucleotide sequence ID" value="NZ_FMDM01000010.1"/>
</dbReference>
<dbReference type="OrthoDB" id="3362361at2"/>
<evidence type="ECO:0008006" key="3">
    <source>
        <dbReference type="Google" id="ProtNLM"/>
    </source>
</evidence>
<protein>
    <recommendedName>
        <fullName evidence="3">Pyridoxamine 5'-phosphate oxidase</fullName>
    </recommendedName>
</protein>
<dbReference type="Gene3D" id="2.30.110.10">
    <property type="entry name" value="Electron Transport, Fmn-binding Protein, Chain A"/>
    <property type="match status" value="1"/>
</dbReference>
<gene>
    <name evidence="1" type="ORF">GA0070213_11048</name>
</gene>
<reference evidence="2" key="1">
    <citation type="submission" date="2016-06" db="EMBL/GenBank/DDBJ databases">
        <authorList>
            <person name="Varghese N."/>
            <person name="Submissions Spin"/>
        </authorList>
    </citation>
    <scope>NUCLEOTIDE SEQUENCE [LARGE SCALE GENOMIC DNA]</scope>
    <source>
        <strain evidence="2">DSM 45647</strain>
    </source>
</reference>
<sequence length="173" mass="19065">MDLPTARAAGYAFVLDEAGFAQVTTVDPDGFPVSRTMTAFLEPDWSVSLVQRAGHRRLAQWRRDPHTLVSWIGAPAPGATNERPHVFDIGRLPPRMVAVRGTASAMPAEWTVAVYRREVARQRAAGFTRAPRRTDDEVAAELAGVRIEPARVRLEGFGVGAESHLWTVRRAKP</sequence>
<proteinExistence type="predicted"/>
<dbReference type="AlphaFoldDB" id="A0A1C5JBZ1"/>
<accession>A0A1C5JBZ1</accession>
<dbReference type="STRING" id="745366.GA0070213_11048"/>
<dbReference type="SUPFAM" id="SSF50475">
    <property type="entry name" value="FMN-binding split barrel"/>
    <property type="match status" value="1"/>
</dbReference>
<dbReference type="EMBL" id="FMDM01000010">
    <property type="protein sequence ID" value="SCG68043.1"/>
    <property type="molecule type" value="Genomic_DNA"/>
</dbReference>
<evidence type="ECO:0000313" key="1">
    <source>
        <dbReference type="EMBL" id="SCG68043.1"/>
    </source>
</evidence>
<dbReference type="Proteomes" id="UP000199360">
    <property type="component" value="Unassembled WGS sequence"/>
</dbReference>
<name>A0A1C5JBZ1_9ACTN</name>
<evidence type="ECO:0000313" key="2">
    <source>
        <dbReference type="Proteomes" id="UP000199360"/>
    </source>
</evidence>
<organism evidence="1 2">
    <name type="scientific">Micromonospora humi</name>
    <dbReference type="NCBI Taxonomy" id="745366"/>
    <lineage>
        <taxon>Bacteria</taxon>
        <taxon>Bacillati</taxon>
        <taxon>Actinomycetota</taxon>
        <taxon>Actinomycetes</taxon>
        <taxon>Micromonosporales</taxon>
        <taxon>Micromonosporaceae</taxon>
        <taxon>Micromonospora</taxon>
    </lineage>
</organism>